<keyword evidence="1 5" id="KW-0808">Transferase</keyword>
<keyword evidence="6" id="KW-1185">Reference proteome</keyword>
<evidence type="ECO:0000313" key="6">
    <source>
        <dbReference type="Proteomes" id="UP000266506"/>
    </source>
</evidence>
<evidence type="ECO:0000259" key="4">
    <source>
        <dbReference type="PROSITE" id="PS51186"/>
    </source>
</evidence>
<dbReference type="InParanoid" id="A0A397RZ43"/>
<proteinExistence type="inferred from homology"/>
<feature type="domain" description="N-acetyltransferase" evidence="4">
    <location>
        <begin position="8"/>
        <end position="173"/>
    </location>
</feature>
<dbReference type="EMBL" id="QXEV01000013">
    <property type="protein sequence ID" value="RIA75671.1"/>
    <property type="molecule type" value="Genomic_DNA"/>
</dbReference>
<dbReference type="Pfam" id="PF13302">
    <property type="entry name" value="Acetyltransf_3"/>
    <property type="match status" value="1"/>
</dbReference>
<dbReference type="InterPro" id="IPR051531">
    <property type="entry name" value="N-acetyltransferase"/>
</dbReference>
<comment type="caution">
    <text evidence="5">The sequence shown here is derived from an EMBL/GenBank/DDBJ whole genome shotgun (WGS) entry which is preliminary data.</text>
</comment>
<evidence type="ECO:0000256" key="1">
    <source>
        <dbReference type="ARBA" id="ARBA00022679"/>
    </source>
</evidence>
<dbReference type="PANTHER" id="PTHR43792:SF8">
    <property type="entry name" value="[RIBOSOMAL PROTEIN US5]-ALANINE N-ACETYLTRANSFERASE"/>
    <property type="match status" value="1"/>
</dbReference>
<reference evidence="5 6" key="1">
    <citation type="submission" date="2018-08" db="EMBL/GenBank/DDBJ databases">
        <title>Genomic Encyclopedia of Archaeal and Bacterial Type Strains, Phase II (KMG-II): from individual species to whole genera.</title>
        <authorList>
            <person name="Goeker M."/>
        </authorList>
    </citation>
    <scope>NUCLEOTIDE SEQUENCE [LARGE SCALE GENOMIC DNA]</scope>
    <source>
        <strain evidence="5 6">ATCC 27112</strain>
    </source>
</reference>
<evidence type="ECO:0000256" key="2">
    <source>
        <dbReference type="ARBA" id="ARBA00023315"/>
    </source>
</evidence>
<accession>A0A397RZ43</accession>
<name>A0A397RZ43_9MOLU</name>
<evidence type="ECO:0000256" key="3">
    <source>
        <dbReference type="ARBA" id="ARBA00038502"/>
    </source>
</evidence>
<dbReference type="InterPro" id="IPR016181">
    <property type="entry name" value="Acyl_CoA_acyltransferase"/>
</dbReference>
<dbReference type="InterPro" id="IPR000182">
    <property type="entry name" value="GNAT_dom"/>
</dbReference>
<dbReference type="Proteomes" id="UP000266506">
    <property type="component" value="Unassembled WGS sequence"/>
</dbReference>
<protein>
    <submittedName>
        <fullName evidence="5">Ribosomal-protein-alanine N-acetyltransferase</fullName>
    </submittedName>
</protein>
<dbReference type="GO" id="GO:0005737">
    <property type="term" value="C:cytoplasm"/>
    <property type="evidence" value="ECO:0007669"/>
    <property type="project" value="TreeGrafter"/>
</dbReference>
<organism evidence="5 6">
    <name type="scientific">Anaeroplasma bactoclasticum</name>
    <dbReference type="NCBI Taxonomy" id="2088"/>
    <lineage>
        <taxon>Bacteria</taxon>
        <taxon>Bacillati</taxon>
        <taxon>Mycoplasmatota</taxon>
        <taxon>Mollicutes</taxon>
        <taxon>Anaeroplasmatales</taxon>
        <taxon>Anaeroplasmataceae</taxon>
        <taxon>Anaeroplasma</taxon>
    </lineage>
</organism>
<dbReference type="PANTHER" id="PTHR43792">
    <property type="entry name" value="GNAT FAMILY, PUTATIVE (AFU_ORTHOLOGUE AFUA_3G00765)-RELATED-RELATED"/>
    <property type="match status" value="1"/>
</dbReference>
<gene>
    <name evidence="5" type="ORF">EI71_01239</name>
</gene>
<comment type="similarity">
    <text evidence="3">Belongs to the acetyltransferase family. RimJ subfamily.</text>
</comment>
<evidence type="ECO:0000313" key="5">
    <source>
        <dbReference type="EMBL" id="RIA75671.1"/>
    </source>
</evidence>
<keyword evidence="2" id="KW-0012">Acyltransferase</keyword>
<dbReference type="OrthoDB" id="9785602at2"/>
<dbReference type="Gene3D" id="3.40.630.30">
    <property type="match status" value="1"/>
</dbReference>
<dbReference type="GO" id="GO:0008999">
    <property type="term" value="F:protein-N-terminal-alanine acetyltransferase activity"/>
    <property type="evidence" value="ECO:0007669"/>
    <property type="project" value="TreeGrafter"/>
</dbReference>
<dbReference type="FunCoup" id="A0A397RZ43">
    <property type="interactions" value="2"/>
</dbReference>
<dbReference type="SUPFAM" id="SSF55729">
    <property type="entry name" value="Acyl-CoA N-acyltransferases (Nat)"/>
    <property type="match status" value="1"/>
</dbReference>
<sequence length="189" mass="22545">MRLICKRVIIRDLSFKDFDDYYEYAVRDTIGPMAGWKPIPNEEVGRRVFSSMILQKDVFAIELIENHKMIGTISIYNYGIRKYKYVKQLGFSLNDQYWNKGIMTEVVLNVIDYIFHKTDCEVIEVGHHSDNFASKRVIEKCGFLYDGRLCKYKELYDGRIIDADFYSMTKEDYERKVKYEQGIKTKIWF</sequence>
<dbReference type="AlphaFoldDB" id="A0A397RZ43"/>
<dbReference type="PROSITE" id="PS51186">
    <property type="entry name" value="GNAT"/>
    <property type="match status" value="1"/>
</dbReference>